<sequence length="68" mass="7560">MRVRSVNIGDVGEGVEEEVKSRGGARKRWLRRRTMRTTENDGWVDGASLWEGSRQLGDEKGSGVDLGN</sequence>
<gene>
    <name evidence="1" type="ORF">C1H46_002202</name>
</gene>
<comment type="caution">
    <text evidence="1">The sequence shown here is derived from an EMBL/GenBank/DDBJ whole genome shotgun (WGS) entry which is preliminary data.</text>
</comment>
<accession>A0A540NM68</accession>
<dbReference type="Proteomes" id="UP000315295">
    <property type="component" value="Unassembled WGS sequence"/>
</dbReference>
<evidence type="ECO:0000313" key="1">
    <source>
        <dbReference type="EMBL" id="TQE12132.1"/>
    </source>
</evidence>
<proteinExistence type="predicted"/>
<evidence type="ECO:0000313" key="2">
    <source>
        <dbReference type="Proteomes" id="UP000315295"/>
    </source>
</evidence>
<protein>
    <submittedName>
        <fullName evidence="1">Uncharacterized protein</fullName>
    </submittedName>
</protein>
<reference evidence="1 2" key="1">
    <citation type="journal article" date="2019" name="G3 (Bethesda)">
        <title>Sequencing of a Wild Apple (Malus baccata) Genome Unravels the Differences Between Cultivated and Wild Apple Species Regarding Disease Resistance and Cold Tolerance.</title>
        <authorList>
            <person name="Chen X."/>
        </authorList>
    </citation>
    <scope>NUCLEOTIDE SEQUENCE [LARGE SCALE GENOMIC DNA]</scope>
    <source>
        <strain evidence="2">cv. Shandingzi</strain>
        <tissue evidence="1">Leaves</tissue>
    </source>
</reference>
<organism evidence="1 2">
    <name type="scientific">Malus baccata</name>
    <name type="common">Siberian crab apple</name>
    <name type="synonym">Pyrus baccata</name>
    <dbReference type="NCBI Taxonomy" id="106549"/>
    <lineage>
        <taxon>Eukaryota</taxon>
        <taxon>Viridiplantae</taxon>
        <taxon>Streptophyta</taxon>
        <taxon>Embryophyta</taxon>
        <taxon>Tracheophyta</taxon>
        <taxon>Spermatophyta</taxon>
        <taxon>Magnoliopsida</taxon>
        <taxon>eudicotyledons</taxon>
        <taxon>Gunneridae</taxon>
        <taxon>Pentapetalae</taxon>
        <taxon>rosids</taxon>
        <taxon>fabids</taxon>
        <taxon>Rosales</taxon>
        <taxon>Rosaceae</taxon>
        <taxon>Amygdaloideae</taxon>
        <taxon>Maleae</taxon>
        <taxon>Malus</taxon>
    </lineage>
</organism>
<keyword evidence="2" id="KW-1185">Reference proteome</keyword>
<dbReference type="EMBL" id="VIEB01000022">
    <property type="protein sequence ID" value="TQE12132.1"/>
    <property type="molecule type" value="Genomic_DNA"/>
</dbReference>
<dbReference type="AlphaFoldDB" id="A0A540NM68"/>
<name>A0A540NM68_MALBA</name>